<dbReference type="PROSITE" id="PS51186">
    <property type="entry name" value="GNAT"/>
    <property type="match status" value="1"/>
</dbReference>
<dbReference type="InterPro" id="IPR038764">
    <property type="entry name" value="GNAT_N_AcTrfase_prd"/>
</dbReference>
<proteinExistence type="predicted"/>
<dbReference type="EMBL" id="CP080764">
    <property type="protein sequence ID" value="QYY42926.1"/>
    <property type="molecule type" value="Genomic_DNA"/>
</dbReference>
<dbReference type="InterPro" id="IPR000182">
    <property type="entry name" value="GNAT_dom"/>
</dbReference>
<name>A0ABX8YBV5_ANETH</name>
<dbReference type="RefSeq" id="WP_220559260.1">
    <property type="nucleotide sequence ID" value="NZ_CP080764.1"/>
</dbReference>
<gene>
    <name evidence="2" type="ORF">K3F53_00740</name>
</gene>
<dbReference type="Gene3D" id="3.40.630.30">
    <property type="match status" value="1"/>
</dbReference>
<evidence type="ECO:0000313" key="2">
    <source>
        <dbReference type="EMBL" id="QYY42926.1"/>
    </source>
</evidence>
<keyword evidence="3" id="KW-1185">Reference proteome</keyword>
<dbReference type="PANTHER" id="PTHR41700">
    <property type="entry name" value="GCN5-RELATED N-ACETYLTRANSFERASE"/>
    <property type="match status" value="1"/>
</dbReference>
<protein>
    <submittedName>
        <fullName evidence="2">GNAT family N-acetyltransferase</fullName>
    </submittedName>
</protein>
<feature type="domain" description="N-acetyltransferase" evidence="1">
    <location>
        <begin position="5"/>
        <end position="149"/>
    </location>
</feature>
<accession>A0ABX8YBV5</accession>
<dbReference type="InterPro" id="IPR016181">
    <property type="entry name" value="Acyl_CoA_acyltransferase"/>
</dbReference>
<organism evidence="2 3">
    <name type="scientific">Aneurinibacillus thermoaerophilus</name>
    <dbReference type="NCBI Taxonomy" id="143495"/>
    <lineage>
        <taxon>Bacteria</taxon>
        <taxon>Bacillati</taxon>
        <taxon>Bacillota</taxon>
        <taxon>Bacilli</taxon>
        <taxon>Bacillales</taxon>
        <taxon>Paenibacillaceae</taxon>
        <taxon>Aneurinibacillus group</taxon>
        <taxon>Aneurinibacillus</taxon>
    </lineage>
</organism>
<dbReference type="CDD" id="cd04301">
    <property type="entry name" value="NAT_SF"/>
    <property type="match status" value="1"/>
</dbReference>
<sequence length="279" mass="32264">MKDQLTILAMNTVEEIERITELEKQIWQTDTPMPVDQMLTAAKHGGIVLGAFVGERLVGFQYSFAGYNGQKAYVCSHMLGTHPDFRHMKIGEKLKWAQREEALKLGYDLVTWTYDPLELVNGYLNIHKLGAVCSTYIENCYGNMQDSLNSGIASDRFQVEWHIRSERVARRAKGELTPKAEIPKKFLMDWRTDIHNDPVPGKADWRQLQENHVLYVPVPAYFQQIKRRNKPLAIAWREAAREVFARLFCEGWAVTDVIRNDKEAPVHFYVLYKKGECMV</sequence>
<evidence type="ECO:0000259" key="1">
    <source>
        <dbReference type="PROSITE" id="PS51186"/>
    </source>
</evidence>
<reference evidence="2 3" key="1">
    <citation type="submission" date="2021-08" db="EMBL/GenBank/DDBJ databases">
        <title>Complete genome sequence of the strain Aneurinibacillus thermoaerophilus CCM 8960.</title>
        <authorList>
            <person name="Musilova J."/>
            <person name="Kourilova X."/>
            <person name="Pernicova I."/>
            <person name="Bezdicek M."/>
            <person name="Lengerova M."/>
            <person name="Obruca S."/>
            <person name="Sedlar K."/>
        </authorList>
    </citation>
    <scope>NUCLEOTIDE SEQUENCE [LARGE SCALE GENOMIC DNA]</scope>
    <source>
        <strain evidence="2 3">CCM 8960</strain>
    </source>
</reference>
<evidence type="ECO:0000313" key="3">
    <source>
        <dbReference type="Proteomes" id="UP000826616"/>
    </source>
</evidence>
<dbReference type="GeneID" id="97139887"/>
<dbReference type="Proteomes" id="UP000826616">
    <property type="component" value="Chromosome"/>
</dbReference>
<dbReference type="SUPFAM" id="SSF55729">
    <property type="entry name" value="Acyl-CoA N-acyltransferases (Nat)"/>
    <property type="match status" value="1"/>
</dbReference>
<dbReference type="PANTHER" id="PTHR41700:SF1">
    <property type="entry name" value="N-ACETYLTRANSFERASE DOMAIN-CONTAINING PROTEIN"/>
    <property type="match status" value="1"/>
</dbReference>